<sequence>MALNGKMLLNGADIAPLSFPGVGTFMAFTGNGAYKNRGGCGKYSGKKAGDGPIPEGNYWIVSRGSGGKISKAIAWVKDTYNQHASGAEFSRDEWFALYPNDWNIDDTLWIEGVKREHFRLHPGVLSDGCITLVSNAEFRTLRNALMATTQIDVPCMKDLKAYGMIEVVNNGYNTCP</sequence>
<dbReference type="Pfam" id="PF10908">
    <property type="entry name" value="Tlde1_dom"/>
    <property type="match status" value="1"/>
</dbReference>
<evidence type="ECO:0000259" key="1">
    <source>
        <dbReference type="Pfam" id="PF10908"/>
    </source>
</evidence>
<keyword evidence="3" id="KW-1185">Reference proteome</keyword>
<reference evidence="2 3" key="1">
    <citation type="submission" date="2014-10" db="EMBL/GenBank/DDBJ databases">
        <title>Genome sequence of Erwinia typographi M043b.</title>
        <authorList>
            <person name="Chan K.-G."/>
            <person name="Tan W.-S."/>
        </authorList>
    </citation>
    <scope>NUCLEOTIDE SEQUENCE [LARGE SCALE GENOMIC DNA]</scope>
    <source>
        <strain evidence="2 3">M043b</strain>
    </source>
</reference>
<proteinExistence type="predicted"/>
<evidence type="ECO:0000313" key="3">
    <source>
        <dbReference type="Proteomes" id="UP000030351"/>
    </source>
</evidence>
<dbReference type="AlphaFoldDB" id="A0A0A3YI33"/>
<dbReference type="eggNOG" id="ENOG502ZXX6">
    <property type="taxonomic scope" value="Bacteria"/>
</dbReference>
<dbReference type="OrthoDB" id="6490254at2"/>
<name>A0A0A3YI33_9GAMM</name>
<comment type="caution">
    <text evidence="2">The sequence shown here is derived from an EMBL/GenBank/DDBJ whole genome shotgun (WGS) entry which is preliminary data.</text>
</comment>
<dbReference type="Proteomes" id="UP000030351">
    <property type="component" value="Unassembled WGS sequence"/>
</dbReference>
<organism evidence="2 3">
    <name type="scientific">Erwinia typographi</name>
    <dbReference type="NCBI Taxonomy" id="371042"/>
    <lineage>
        <taxon>Bacteria</taxon>
        <taxon>Pseudomonadati</taxon>
        <taxon>Pseudomonadota</taxon>
        <taxon>Gammaproteobacteria</taxon>
        <taxon>Enterobacterales</taxon>
        <taxon>Erwiniaceae</taxon>
        <taxon>Erwinia</taxon>
    </lineage>
</organism>
<accession>A0A0A3YI33</accession>
<feature type="domain" description="Tlde1" evidence="1">
    <location>
        <begin position="24"/>
        <end position="156"/>
    </location>
</feature>
<evidence type="ECO:0000313" key="2">
    <source>
        <dbReference type="EMBL" id="KGT86305.1"/>
    </source>
</evidence>
<dbReference type="RefSeq" id="WP_034899541.1">
    <property type="nucleotide sequence ID" value="NZ_JRUQ01000104.1"/>
</dbReference>
<dbReference type="InterPro" id="IPR021225">
    <property type="entry name" value="Tlde1_dom"/>
</dbReference>
<gene>
    <name evidence="2" type="ORF">NG99_26145</name>
</gene>
<dbReference type="EMBL" id="JRUQ01000104">
    <property type="protein sequence ID" value="KGT86305.1"/>
    <property type="molecule type" value="Genomic_DNA"/>
</dbReference>
<protein>
    <recommendedName>
        <fullName evidence="1">Tlde1 domain-containing protein</fullName>
    </recommendedName>
</protein>